<evidence type="ECO:0000313" key="2">
    <source>
        <dbReference type="Proteomes" id="UP000241769"/>
    </source>
</evidence>
<organism evidence="1 2">
    <name type="scientific">Planoprotostelium fungivorum</name>
    <dbReference type="NCBI Taxonomy" id="1890364"/>
    <lineage>
        <taxon>Eukaryota</taxon>
        <taxon>Amoebozoa</taxon>
        <taxon>Evosea</taxon>
        <taxon>Variosea</taxon>
        <taxon>Cavosteliida</taxon>
        <taxon>Cavosteliaceae</taxon>
        <taxon>Planoprotostelium</taxon>
    </lineage>
</organism>
<reference evidence="1 2" key="1">
    <citation type="journal article" date="2018" name="Genome Biol. Evol.">
        <title>Multiple Roots of Fruiting Body Formation in Amoebozoa.</title>
        <authorList>
            <person name="Hillmann F."/>
            <person name="Forbes G."/>
            <person name="Novohradska S."/>
            <person name="Ferling I."/>
            <person name="Riege K."/>
            <person name="Groth M."/>
            <person name="Westermann M."/>
            <person name="Marz M."/>
            <person name="Spaller T."/>
            <person name="Winckler T."/>
            <person name="Schaap P."/>
            <person name="Glockner G."/>
        </authorList>
    </citation>
    <scope>NUCLEOTIDE SEQUENCE [LARGE SCALE GENOMIC DNA]</scope>
    <source>
        <strain evidence="1 2">Jena</strain>
    </source>
</reference>
<keyword evidence="2" id="KW-1185">Reference proteome</keyword>
<accession>A0A2P6MME4</accession>
<gene>
    <name evidence="1" type="ORF">PROFUN_17150</name>
</gene>
<dbReference type="EMBL" id="MDYQ01000780">
    <property type="protein sequence ID" value="PRP72869.1"/>
    <property type="molecule type" value="Genomic_DNA"/>
</dbReference>
<dbReference type="Proteomes" id="UP000241769">
    <property type="component" value="Unassembled WGS sequence"/>
</dbReference>
<name>A0A2P6MME4_9EUKA</name>
<evidence type="ECO:0000313" key="1">
    <source>
        <dbReference type="EMBL" id="PRP72869.1"/>
    </source>
</evidence>
<dbReference type="InParanoid" id="A0A2P6MME4"/>
<proteinExistence type="predicted"/>
<sequence length="63" mass="7073">PPVILTERDLLLQRQADNLLAVYLGIVRPEDLSDVDRQEIDRLVALRAAASSRKAKQGHQVLQ</sequence>
<feature type="non-terminal residue" evidence="1">
    <location>
        <position position="1"/>
    </location>
</feature>
<protein>
    <submittedName>
        <fullName evidence="1">Uncharacterized protein</fullName>
    </submittedName>
</protein>
<dbReference type="AlphaFoldDB" id="A0A2P6MME4"/>
<comment type="caution">
    <text evidence="1">The sequence shown here is derived from an EMBL/GenBank/DDBJ whole genome shotgun (WGS) entry which is preliminary data.</text>
</comment>